<protein>
    <recommendedName>
        <fullName evidence="2">Stress-response A/B barrel domain-containing protein</fullName>
    </recommendedName>
</protein>
<evidence type="ECO:0000256" key="1">
    <source>
        <dbReference type="ARBA" id="ARBA00011738"/>
    </source>
</evidence>
<dbReference type="EMBL" id="JBFXLS010000013">
    <property type="protein sequence ID" value="KAL2830287.1"/>
    <property type="molecule type" value="Genomic_DNA"/>
</dbReference>
<proteinExistence type="predicted"/>
<keyword evidence="4" id="KW-1185">Reference proteome</keyword>
<feature type="domain" description="Stress-response A/B barrel" evidence="2">
    <location>
        <begin position="3"/>
        <end position="101"/>
    </location>
</feature>
<name>A0ABR4IR87_9EURO</name>
<evidence type="ECO:0000313" key="4">
    <source>
        <dbReference type="Proteomes" id="UP001610335"/>
    </source>
</evidence>
<evidence type="ECO:0000259" key="2">
    <source>
        <dbReference type="PROSITE" id="PS51502"/>
    </source>
</evidence>
<comment type="subunit">
    <text evidence="1">Homodimer.</text>
</comment>
<dbReference type="Gene3D" id="3.30.70.100">
    <property type="match status" value="1"/>
</dbReference>
<dbReference type="SMART" id="SM00886">
    <property type="entry name" value="Dabb"/>
    <property type="match status" value="1"/>
</dbReference>
<organism evidence="3 4">
    <name type="scientific">Aspergillus cavernicola</name>
    <dbReference type="NCBI Taxonomy" id="176166"/>
    <lineage>
        <taxon>Eukaryota</taxon>
        <taxon>Fungi</taxon>
        <taxon>Dikarya</taxon>
        <taxon>Ascomycota</taxon>
        <taxon>Pezizomycotina</taxon>
        <taxon>Eurotiomycetes</taxon>
        <taxon>Eurotiomycetidae</taxon>
        <taxon>Eurotiales</taxon>
        <taxon>Aspergillaceae</taxon>
        <taxon>Aspergillus</taxon>
        <taxon>Aspergillus subgen. Nidulantes</taxon>
    </lineage>
</organism>
<dbReference type="PANTHER" id="PTHR33178">
    <property type="match status" value="1"/>
</dbReference>
<accession>A0ABR4IR87</accession>
<dbReference type="Proteomes" id="UP001610335">
    <property type="component" value="Unassembled WGS sequence"/>
</dbReference>
<evidence type="ECO:0000313" key="3">
    <source>
        <dbReference type="EMBL" id="KAL2830287.1"/>
    </source>
</evidence>
<gene>
    <name evidence="3" type="ORF">BDW59DRAFT_158616</name>
</gene>
<dbReference type="SUPFAM" id="SSF54909">
    <property type="entry name" value="Dimeric alpha+beta barrel"/>
    <property type="match status" value="1"/>
</dbReference>
<dbReference type="PROSITE" id="PS51502">
    <property type="entry name" value="S_R_A_B_BARREL"/>
    <property type="match status" value="1"/>
</dbReference>
<dbReference type="InterPro" id="IPR013097">
    <property type="entry name" value="Dabb"/>
</dbReference>
<dbReference type="PANTHER" id="PTHR33178:SF17">
    <property type="entry name" value="STRESS-RESPONSE A_B BARREL DOMAIN-CONTAINING PROTEIN"/>
    <property type="match status" value="1"/>
</dbReference>
<dbReference type="InterPro" id="IPR044662">
    <property type="entry name" value="HS1/DABB1-like"/>
</dbReference>
<comment type="caution">
    <text evidence="3">The sequence shown here is derived from an EMBL/GenBank/DDBJ whole genome shotgun (WGS) entry which is preliminary data.</text>
</comment>
<dbReference type="Pfam" id="PF07876">
    <property type="entry name" value="Dabb"/>
    <property type="match status" value="1"/>
</dbReference>
<dbReference type="InterPro" id="IPR011008">
    <property type="entry name" value="Dimeric_a/b-barrel"/>
</dbReference>
<sequence>MSLIHIVLFSFKPSVSQAHKDAFVREVRKFKSLSCVKDGRLIVAGPSLTDSIALTQGFEFALVCYHEDLTALQEYQDSKEHHRVTSTYMFPFDQDLCRFDFEVESEDEYICGFPKARSWRNEYDLEYMKISCEDLTDELLRLSLPDIEITEKVMNPNR</sequence>
<reference evidence="3 4" key="1">
    <citation type="submission" date="2024-07" db="EMBL/GenBank/DDBJ databases">
        <title>Section-level genome sequencing and comparative genomics of Aspergillus sections Usti and Cavernicolus.</title>
        <authorList>
            <consortium name="Lawrence Berkeley National Laboratory"/>
            <person name="Nybo J.L."/>
            <person name="Vesth T.C."/>
            <person name="Theobald S."/>
            <person name="Frisvad J.C."/>
            <person name="Larsen T.O."/>
            <person name="Kjaerboelling I."/>
            <person name="Rothschild-Mancinelli K."/>
            <person name="Lyhne E.K."/>
            <person name="Kogle M.E."/>
            <person name="Barry K."/>
            <person name="Clum A."/>
            <person name="Na H."/>
            <person name="Ledsgaard L."/>
            <person name="Lin J."/>
            <person name="Lipzen A."/>
            <person name="Kuo A."/>
            <person name="Riley R."/>
            <person name="Mondo S."/>
            <person name="LaButti K."/>
            <person name="Haridas S."/>
            <person name="Pangalinan J."/>
            <person name="Salamov A.A."/>
            <person name="Simmons B.A."/>
            <person name="Magnuson J.K."/>
            <person name="Chen J."/>
            <person name="Drula E."/>
            <person name="Henrissat B."/>
            <person name="Wiebenga A."/>
            <person name="Lubbers R.J."/>
            <person name="Gomes A.C."/>
            <person name="Makela M.R."/>
            <person name="Stajich J."/>
            <person name="Grigoriev I.V."/>
            <person name="Mortensen U.H."/>
            <person name="De vries R.P."/>
            <person name="Baker S.E."/>
            <person name="Andersen M.R."/>
        </authorList>
    </citation>
    <scope>NUCLEOTIDE SEQUENCE [LARGE SCALE GENOMIC DNA]</scope>
    <source>
        <strain evidence="3 4">CBS 600.67</strain>
    </source>
</reference>